<comment type="similarity">
    <text evidence="1">Belongs to the FAM122 family.</text>
</comment>
<feature type="region of interest" description="Disordered" evidence="2">
    <location>
        <begin position="94"/>
        <end position="117"/>
    </location>
</feature>
<reference evidence="3" key="1">
    <citation type="submission" date="2025-08" db="UniProtKB">
        <authorList>
            <consortium name="Ensembl"/>
        </authorList>
    </citation>
    <scope>IDENTIFICATION</scope>
</reference>
<dbReference type="GO" id="GO:0044818">
    <property type="term" value="P:mitotic G2/M transition checkpoint"/>
    <property type="evidence" value="ECO:0007669"/>
    <property type="project" value="TreeGrafter"/>
</dbReference>
<organism evidence="3 4">
    <name type="scientific">Cricetulus griseus</name>
    <name type="common">Chinese hamster</name>
    <name type="synonym">Cricetulus barabensis griseus</name>
    <dbReference type="NCBI Taxonomy" id="10029"/>
    <lineage>
        <taxon>Eukaryota</taxon>
        <taxon>Metazoa</taxon>
        <taxon>Chordata</taxon>
        <taxon>Craniata</taxon>
        <taxon>Vertebrata</taxon>
        <taxon>Euteleostomi</taxon>
        <taxon>Mammalia</taxon>
        <taxon>Eutheria</taxon>
        <taxon>Euarchontoglires</taxon>
        <taxon>Glires</taxon>
        <taxon>Rodentia</taxon>
        <taxon>Myomorpha</taxon>
        <taxon>Muroidea</taxon>
        <taxon>Cricetidae</taxon>
        <taxon>Cricetinae</taxon>
        <taxon>Cricetulus</taxon>
    </lineage>
</organism>
<dbReference type="GO" id="GO:0004865">
    <property type="term" value="F:protein serine/threonine phosphatase inhibitor activity"/>
    <property type="evidence" value="ECO:0007669"/>
    <property type="project" value="InterPro"/>
</dbReference>
<dbReference type="Proteomes" id="UP000694386">
    <property type="component" value="Unplaced"/>
</dbReference>
<name>A0A8C2MSU6_CRIGR</name>
<reference evidence="3" key="2">
    <citation type="submission" date="2025-09" db="UniProtKB">
        <authorList>
            <consortium name="Ensembl"/>
        </authorList>
    </citation>
    <scope>IDENTIFICATION</scope>
</reference>
<dbReference type="InterPro" id="IPR026716">
    <property type="entry name" value="PBIR1/2/3"/>
</dbReference>
<evidence type="ECO:0000313" key="4">
    <source>
        <dbReference type="Proteomes" id="UP000694386"/>
    </source>
</evidence>
<dbReference type="Ensembl" id="ENSCGRT00001024206.1">
    <property type="protein sequence ID" value="ENSCGRP00001019962.1"/>
    <property type="gene ID" value="ENSCGRG00001019250.1"/>
</dbReference>
<dbReference type="GO" id="GO:0005737">
    <property type="term" value="C:cytoplasm"/>
    <property type="evidence" value="ECO:0007669"/>
    <property type="project" value="TreeGrafter"/>
</dbReference>
<dbReference type="AlphaFoldDB" id="A0A8C2MSU6"/>
<dbReference type="GO" id="GO:0005634">
    <property type="term" value="C:nucleus"/>
    <property type="evidence" value="ECO:0007669"/>
    <property type="project" value="TreeGrafter"/>
</dbReference>
<evidence type="ECO:0000256" key="1">
    <source>
        <dbReference type="ARBA" id="ARBA00006725"/>
    </source>
</evidence>
<dbReference type="PANTHER" id="PTHR22227">
    <property type="entry name" value="FAMILY WITH SEQUENCE SIMILARITY 122B ISOFORM X1"/>
    <property type="match status" value="1"/>
</dbReference>
<dbReference type="PANTHER" id="PTHR22227:SF3">
    <property type="entry name" value="PABIR FAMILY MEMBER 1"/>
    <property type="match status" value="1"/>
</dbReference>
<evidence type="ECO:0000256" key="2">
    <source>
        <dbReference type="SAM" id="MobiDB-lite"/>
    </source>
</evidence>
<proteinExistence type="inferred from homology"/>
<accession>A0A8C2MSU6</accession>
<feature type="region of interest" description="Disordered" evidence="2">
    <location>
        <begin position="1"/>
        <end position="22"/>
    </location>
</feature>
<evidence type="ECO:0000313" key="3">
    <source>
        <dbReference type="Ensembl" id="ENSCGRP00001019962.1"/>
    </source>
</evidence>
<sequence>DNSQKFQVDTVRMRRNSSPFQSQRALFLPSQTRTSANRVLQIKQEERMDIASREAMHERKLHAAIQINQIWKESLRLNEDNAMKPSTVRNIKAIPASPPMVSLTKKPGKNSQDHQKF</sequence>
<protein>
    <submittedName>
        <fullName evidence="3">Uncharacterized protein</fullName>
    </submittedName>
</protein>